<dbReference type="EMBL" id="BSNJ01000001">
    <property type="protein sequence ID" value="GLQ19219.1"/>
    <property type="molecule type" value="Genomic_DNA"/>
</dbReference>
<evidence type="ECO:0000313" key="4">
    <source>
        <dbReference type="EMBL" id="GLQ19219.1"/>
    </source>
</evidence>
<proteinExistence type="predicted"/>
<evidence type="ECO:0000256" key="1">
    <source>
        <dbReference type="ARBA" id="ARBA00023002"/>
    </source>
</evidence>
<dbReference type="PANTHER" id="PTHR13789:SF309">
    <property type="entry name" value="PUTATIVE (AFU_ORTHOLOGUE AFUA_6G14510)-RELATED"/>
    <property type="match status" value="1"/>
</dbReference>
<dbReference type="Proteomes" id="UP001161390">
    <property type="component" value="Unassembled WGS sequence"/>
</dbReference>
<organism evidence="4 5">
    <name type="scientific">Algimonas porphyrae</name>
    <dbReference type="NCBI Taxonomy" id="1128113"/>
    <lineage>
        <taxon>Bacteria</taxon>
        <taxon>Pseudomonadati</taxon>
        <taxon>Pseudomonadota</taxon>
        <taxon>Alphaproteobacteria</taxon>
        <taxon>Maricaulales</taxon>
        <taxon>Robiginitomaculaceae</taxon>
        <taxon>Algimonas</taxon>
    </lineage>
</organism>
<keyword evidence="1" id="KW-0560">Oxidoreductase</keyword>
<comment type="caution">
    <text evidence="4">The sequence shown here is derived from an EMBL/GenBank/DDBJ whole genome shotgun (WGS) entry which is preliminary data.</text>
</comment>
<protein>
    <submittedName>
        <fullName evidence="4">Glutamate synthase</fullName>
    </submittedName>
</protein>
<dbReference type="InterPro" id="IPR002938">
    <property type="entry name" value="FAD-bd"/>
</dbReference>
<feature type="domain" description="FAD-binding" evidence="3">
    <location>
        <begin position="7"/>
        <end position="312"/>
    </location>
</feature>
<dbReference type="RefSeq" id="WP_284368975.1">
    <property type="nucleotide sequence ID" value="NZ_BSNJ01000001.1"/>
</dbReference>
<evidence type="ECO:0000256" key="2">
    <source>
        <dbReference type="ARBA" id="ARBA00023033"/>
    </source>
</evidence>
<dbReference type="InterPro" id="IPR050493">
    <property type="entry name" value="FAD-dep_Monooxygenase_BioMet"/>
</dbReference>
<dbReference type="InterPro" id="IPR036188">
    <property type="entry name" value="FAD/NAD-bd_sf"/>
</dbReference>
<dbReference type="PRINTS" id="PR00420">
    <property type="entry name" value="RNGMNOXGNASE"/>
</dbReference>
<name>A0ABQ5UVC1_9PROT</name>
<dbReference type="PANTHER" id="PTHR13789">
    <property type="entry name" value="MONOOXYGENASE"/>
    <property type="match status" value="1"/>
</dbReference>
<reference evidence="4" key="2">
    <citation type="submission" date="2023-01" db="EMBL/GenBank/DDBJ databases">
        <title>Draft genome sequence of Algimonas porphyrae strain NBRC 108216.</title>
        <authorList>
            <person name="Sun Q."/>
            <person name="Mori K."/>
        </authorList>
    </citation>
    <scope>NUCLEOTIDE SEQUENCE</scope>
    <source>
        <strain evidence="4">NBRC 108216</strain>
    </source>
</reference>
<sequence>MMGASSIGIAGCGIGGLAVACALAKQGHSITLFDKFDTPRPVGSGLVIQPVGQTCLGRIGVLKAALERGRAIYQLRGHESRTGRTVLRANYGAWGGAAFGLAIHRADLFECLYDKATRSGLTIVPSTEITATVLEKDKRILCDQHGQSYGPFDLVIDASGAKSALSPIRTQALPYGALWGTVEWPGDTLLRPDCLTQCYRGAHHMLGVLPLHDDGRTAIFWSEPTDRLEAWFSGDLDAWKTAATKLWPDFAPFIMQIEAHEAMTVARYRHGTLAQPWGERIAYIGDAAHQASPQLGQGANMALLDAAALADAIRNGPIALAPQAYARKRRLHMQFYQAVSRVFTPFYQSANPTFPWVRNNLMHPVSQIWPANRMLTTLISGDLVPTGV</sequence>
<dbReference type="Gene3D" id="3.50.50.60">
    <property type="entry name" value="FAD/NAD(P)-binding domain"/>
    <property type="match status" value="1"/>
</dbReference>
<accession>A0ABQ5UVC1</accession>
<evidence type="ECO:0000313" key="5">
    <source>
        <dbReference type="Proteomes" id="UP001161390"/>
    </source>
</evidence>
<gene>
    <name evidence="4" type="ORF">GCM10007854_01740</name>
</gene>
<keyword evidence="2" id="KW-0503">Monooxygenase</keyword>
<reference evidence="4" key="1">
    <citation type="journal article" date="2014" name="Int. J. Syst. Evol. Microbiol.">
        <title>Complete genome of a new Firmicutes species belonging to the dominant human colonic microbiota ('Ruminococcus bicirculans') reveals two chromosomes and a selective capacity to utilize plant glucans.</title>
        <authorList>
            <consortium name="NISC Comparative Sequencing Program"/>
            <person name="Wegmann U."/>
            <person name="Louis P."/>
            <person name="Goesmann A."/>
            <person name="Henrissat B."/>
            <person name="Duncan S.H."/>
            <person name="Flint H.J."/>
        </authorList>
    </citation>
    <scope>NUCLEOTIDE SEQUENCE</scope>
    <source>
        <strain evidence="4">NBRC 108216</strain>
    </source>
</reference>
<dbReference type="Pfam" id="PF01494">
    <property type="entry name" value="FAD_binding_3"/>
    <property type="match status" value="1"/>
</dbReference>
<evidence type="ECO:0000259" key="3">
    <source>
        <dbReference type="Pfam" id="PF01494"/>
    </source>
</evidence>
<keyword evidence="5" id="KW-1185">Reference proteome</keyword>
<dbReference type="SUPFAM" id="SSF51905">
    <property type="entry name" value="FAD/NAD(P)-binding domain"/>
    <property type="match status" value="1"/>
</dbReference>